<evidence type="ECO:0000256" key="1">
    <source>
        <dbReference type="SAM" id="MobiDB-lite"/>
    </source>
</evidence>
<dbReference type="CDD" id="cd00519">
    <property type="entry name" value="Lipase_3"/>
    <property type="match status" value="1"/>
</dbReference>
<proteinExistence type="predicted"/>
<feature type="compositionally biased region" description="Basic and acidic residues" evidence="1">
    <location>
        <begin position="588"/>
        <end position="597"/>
    </location>
</feature>
<feature type="compositionally biased region" description="Basic and acidic residues" evidence="1">
    <location>
        <begin position="10"/>
        <end position="37"/>
    </location>
</feature>
<gene>
    <name evidence="4" type="ORF">URODEC1_LOCUS11974</name>
</gene>
<feature type="domain" description="Fungal lipase-type" evidence="2">
    <location>
        <begin position="304"/>
        <end position="439"/>
    </location>
</feature>
<reference evidence="5" key="1">
    <citation type="submission" date="2024-06" db="EMBL/GenBank/DDBJ databases">
        <authorList>
            <person name="Ryan C."/>
        </authorList>
    </citation>
    <scope>NUCLEOTIDE SEQUENCE [LARGE SCALE GENOMIC DNA]</scope>
</reference>
<dbReference type="Pfam" id="PF01764">
    <property type="entry name" value="Lipase_3"/>
    <property type="match status" value="1"/>
</dbReference>
<dbReference type="Pfam" id="PF03893">
    <property type="entry name" value="Lipase3_N"/>
    <property type="match status" value="1"/>
</dbReference>
<dbReference type="PANTHER" id="PTHR46023">
    <property type="entry name" value="LIPASE CLASS 3 PROTEIN-LIKE"/>
    <property type="match status" value="1"/>
</dbReference>
<dbReference type="InterPro" id="IPR002921">
    <property type="entry name" value="Fungal_lipase-type"/>
</dbReference>
<dbReference type="InterPro" id="IPR029058">
    <property type="entry name" value="AB_hydrolase_fold"/>
</dbReference>
<evidence type="ECO:0008006" key="6">
    <source>
        <dbReference type="Google" id="ProtNLM"/>
    </source>
</evidence>
<dbReference type="SUPFAM" id="SSF53474">
    <property type="entry name" value="alpha/beta-Hydrolases"/>
    <property type="match status" value="1"/>
</dbReference>
<dbReference type="Proteomes" id="UP001497457">
    <property type="component" value="Chromosome 12b"/>
</dbReference>
<dbReference type="AlphaFoldDB" id="A0ABC8WBC6"/>
<dbReference type="InterPro" id="IPR005592">
    <property type="entry name" value="Mono/diacylglycerol_lipase_N"/>
</dbReference>
<sequence>MLASGGAECSNEKEVKVRKEEARARLRGDADGGREDQLISSAAASEHEPVLSSRRAARARMGTTGMATAVGTGMPPFLPLPSSLPHLRAKPARAQAAAANQREPVPCSRLAARARMGATGMATAVLSDRLCGDAAGGDDDQLISSAVSAAAEARRLRKEEARARRQRRRREAPRWPERAPDGWCEAAAVAARTVRFTWAETLGKWALGELAFGMKYYMRQQGNLHHEYAGSDSVLLDGPEVRQELISLLRYLKQCMYFSKKPYSVFLEFGGYDQNDVLIKKSKARLLKPAFTVVRDRSSKCFILFIRGAISVKERLTAATGAEVPFHHVALQEGRVSNLVLGYAHCGLVAGARWIAKRAIPCLSKAVEQFPDYEVKIIGHSMGAGIATILTYILRENDKLSSSTCIAFGPAACMTWDLAESGKDFVTSIVNRNDVVPSLGLVSAAKLRTEVMASSWAHDLRKQIQQTRFLGFVNRSVSFIRSHVPFISDPRSKVVDVDMLQSQSPEAGSKPLAHTHAAVKKRSALVCWSCVAAQKQSVEYCKQTHDMENQTDSNVKTVKVTNEAAAELVAIDLRELSLQESDEDDADREEKDSALKETDEEEAIELIESLTDEKQELSPSASAQGPHQLYPPGRILHMVGLQASEEVTTSEQGAPEEVVALYETPRHLYSKIRLARSMIGEHYMPKYIKTMEQLIEKLAEEDIENQLDSL</sequence>
<dbReference type="EMBL" id="OZ075122">
    <property type="protein sequence ID" value="CAL4906124.1"/>
    <property type="molecule type" value="Genomic_DNA"/>
</dbReference>
<protein>
    <recommendedName>
        <fullName evidence="6">Fungal lipase-like domain-containing protein</fullName>
    </recommendedName>
</protein>
<organism evidence="4 5">
    <name type="scientific">Urochloa decumbens</name>
    <dbReference type="NCBI Taxonomy" id="240449"/>
    <lineage>
        <taxon>Eukaryota</taxon>
        <taxon>Viridiplantae</taxon>
        <taxon>Streptophyta</taxon>
        <taxon>Embryophyta</taxon>
        <taxon>Tracheophyta</taxon>
        <taxon>Spermatophyta</taxon>
        <taxon>Magnoliopsida</taxon>
        <taxon>Liliopsida</taxon>
        <taxon>Poales</taxon>
        <taxon>Poaceae</taxon>
        <taxon>PACMAD clade</taxon>
        <taxon>Panicoideae</taxon>
        <taxon>Panicodae</taxon>
        <taxon>Paniceae</taxon>
        <taxon>Melinidinae</taxon>
        <taxon>Urochloa</taxon>
    </lineage>
</organism>
<name>A0ABC8WBC6_9POAL</name>
<feature type="region of interest" description="Disordered" evidence="1">
    <location>
        <begin position="576"/>
        <end position="602"/>
    </location>
</feature>
<evidence type="ECO:0000313" key="4">
    <source>
        <dbReference type="EMBL" id="CAL4906124.1"/>
    </source>
</evidence>
<feature type="region of interest" description="Disordered" evidence="1">
    <location>
        <begin position="1"/>
        <end position="56"/>
    </location>
</feature>
<dbReference type="Gene3D" id="3.40.50.1820">
    <property type="entry name" value="alpha/beta hydrolase"/>
    <property type="match status" value="1"/>
</dbReference>
<evidence type="ECO:0000259" key="2">
    <source>
        <dbReference type="Pfam" id="PF01764"/>
    </source>
</evidence>
<keyword evidence="5" id="KW-1185">Reference proteome</keyword>
<accession>A0ABC8WBC6</accession>
<evidence type="ECO:0000259" key="3">
    <source>
        <dbReference type="Pfam" id="PF03893"/>
    </source>
</evidence>
<reference evidence="4 5" key="2">
    <citation type="submission" date="2024-10" db="EMBL/GenBank/DDBJ databases">
        <authorList>
            <person name="Ryan C."/>
        </authorList>
    </citation>
    <scope>NUCLEOTIDE SEQUENCE [LARGE SCALE GENOMIC DNA]</scope>
</reference>
<feature type="domain" description="Mono-/di-acylglycerol lipase N-terminal" evidence="3">
    <location>
        <begin position="179"/>
        <end position="243"/>
    </location>
</feature>
<evidence type="ECO:0000313" key="5">
    <source>
        <dbReference type="Proteomes" id="UP001497457"/>
    </source>
</evidence>
<dbReference type="PANTHER" id="PTHR46023:SF1">
    <property type="entry name" value="OS12G0554500 PROTEIN"/>
    <property type="match status" value="1"/>
</dbReference>